<evidence type="ECO:0000313" key="10">
    <source>
        <dbReference type="EMBL" id="MFD0885507.1"/>
    </source>
</evidence>
<evidence type="ECO:0000256" key="1">
    <source>
        <dbReference type="ARBA" id="ARBA00022598"/>
    </source>
</evidence>
<dbReference type="InterPro" id="IPR004364">
    <property type="entry name" value="Aa-tRNA-synt_II"/>
</dbReference>
<dbReference type="NCBIfam" id="TIGR00499">
    <property type="entry name" value="lysS_bact"/>
    <property type="match status" value="1"/>
</dbReference>
<dbReference type="GO" id="GO:0050071">
    <property type="term" value="F:phosphatidylglycerol lysyltransferase activity"/>
    <property type="evidence" value="ECO:0007669"/>
    <property type="project" value="UniProtKB-EC"/>
</dbReference>
<dbReference type="Proteomes" id="UP001597024">
    <property type="component" value="Unassembled WGS sequence"/>
</dbReference>
<comment type="catalytic activity">
    <reaction evidence="6 7 8">
        <text>tRNA(Lys) + L-lysine + ATP = L-lysyl-tRNA(Lys) + AMP + diphosphate</text>
        <dbReference type="Rhea" id="RHEA:20792"/>
        <dbReference type="Rhea" id="RHEA-COMP:9696"/>
        <dbReference type="Rhea" id="RHEA-COMP:9697"/>
        <dbReference type="ChEBI" id="CHEBI:30616"/>
        <dbReference type="ChEBI" id="CHEBI:32551"/>
        <dbReference type="ChEBI" id="CHEBI:33019"/>
        <dbReference type="ChEBI" id="CHEBI:78442"/>
        <dbReference type="ChEBI" id="CHEBI:78529"/>
        <dbReference type="ChEBI" id="CHEBI:456215"/>
        <dbReference type="EC" id="6.1.1.6"/>
    </reaction>
</comment>
<feature type="domain" description="Aminoacyl-transfer RNA synthetases class-II family profile" evidence="9">
    <location>
        <begin position="168"/>
        <end position="483"/>
    </location>
</feature>
<dbReference type="EC" id="6.1.1.6" evidence="7"/>
<dbReference type="InterPro" id="IPR018149">
    <property type="entry name" value="Lys-tRNA-synth_II_C"/>
</dbReference>
<dbReference type="Pfam" id="PF00152">
    <property type="entry name" value="tRNA-synt_2"/>
    <property type="match status" value="1"/>
</dbReference>
<keyword evidence="10" id="KW-0012">Acyltransferase</keyword>
<feature type="binding site" evidence="7">
    <location>
        <position position="403"/>
    </location>
    <ligand>
        <name>Mg(2+)</name>
        <dbReference type="ChEBI" id="CHEBI:18420"/>
        <label>1</label>
    </ligand>
</feature>
<keyword evidence="4 7" id="KW-0067">ATP-binding</keyword>
<keyword evidence="7" id="KW-0963">Cytoplasm</keyword>
<sequence>MRVRREKLDRLRSEGVEPYPVNFPRTATNGEIREKYAGLEADTATGDRVGVTGRVMLSRTGGKLCFATIRDGSADLQVMISLDRVGEESLAAWKRDVDLGDQIGVEGEVITSRRGELSILADSWAITSKCLRPLPDKHAGLTDPEARVRQRYVDLIVNDEARKMAYTRSAVVRSIRDFWHEEGFLEVETPMLQPIHGGAAARPFRTHINAYDMELYLRIAIELYLKRLVVGGIEKVFEINRNFRNEGADATHNPEFTMMEAYGTYLDYNGIADLTQRMIQRAVVAALGHSVVVHDGQEIDLGLPVWPRVTVYGSVSAALGEEVTTETPLDQVRKLADARDVQWDAKWGQGKLVQELFEELVEHTLVQPTFVMDYPLETSPLARTHRDNPLLTEKWDLIGFGTELGTGYSELSDPIEQRRRLTEQSLLAAGGDPEAMQLDEDFLTALEYAMPPTGGVGVGVDRLIMAFTGKNIRETILFPLVKPTG</sequence>
<keyword evidence="7 8" id="KW-0460">Magnesium</keyword>
<keyword evidence="5 7" id="KW-0030">Aminoacyl-tRNA synthetase</keyword>
<dbReference type="HAMAP" id="MF_00252">
    <property type="entry name" value="Lys_tRNA_synth_class2"/>
    <property type="match status" value="1"/>
</dbReference>
<evidence type="ECO:0000313" key="11">
    <source>
        <dbReference type="Proteomes" id="UP001597024"/>
    </source>
</evidence>
<evidence type="ECO:0000256" key="2">
    <source>
        <dbReference type="ARBA" id="ARBA00022723"/>
    </source>
</evidence>
<keyword evidence="3 7" id="KW-0547">Nucleotide-binding</keyword>
<proteinExistence type="inferred from homology"/>
<dbReference type="SUPFAM" id="SSF50249">
    <property type="entry name" value="Nucleic acid-binding proteins"/>
    <property type="match status" value="1"/>
</dbReference>
<reference evidence="11" key="1">
    <citation type="journal article" date="2019" name="Int. J. Syst. Evol. Microbiol.">
        <title>The Global Catalogue of Microorganisms (GCM) 10K type strain sequencing project: providing services to taxonomists for standard genome sequencing and annotation.</title>
        <authorList>
            <consortium name="The Broad Institute Genomics Platform"/>
            <consortium name="The Broad Institute Genome Sequencing Center for Infectious Disease"/>
            <person name="Wu L."/>
            <person name="Ma J."/>
        </authorList>
    </citation>
    <scope>NUCLEOTIDE SEQUENCE [LARGE SCALE GENOMIC DNA]</scope>
    <source>
        <strain evidence="11">CCUG 62974</strain>
    </source>
</reference>
<evidence type="ECO:0000259" key="9">
    <source>
        <dbReference type="PROSITE" id="PS50862"/>
    </source>
</evidence>
<organism evidence="10 11">
    <name type="scientific">Streptosporangium algeriense</name>
    <dbReference type="NCBI Taxonomy" id="1682748"/>
    <lineage>
        <taxon>Bacteria</taxon>
        <taxon>Bacillati</taxon>
        <taxon>Actinomycetota</taxon>
        <taxon>Actinomycetes</taxon>
        <taxon>Streptosporangiales</taxon>
        <taxon>Streptosporangiaceae</taxon>
        <taxon>Streptosporangium</taxon>
    </lineage>
</organism>
<dbReference type="Gene3D" id="3.30.930.10">
    <property type="entry name" value="Bira Bifunctional Protein, Domain 2"/>
    <property type="match status" value="1"/>
</dbReference>
<comment type="subcellular location">
    <subcellularLocation>
        <location evidence="7">Cytoplasm</location>
    </subcellularLocation>
</comment>
<keyword evidence="7" id="KW-0648">Protein biosynthesis</keyword>
<comment type="subunit">
    <text evidence="7">Homodimer.</text>
</comment>
<keyword evidence="1 7" id="KW-0436">Ligase</keyword>
<dbReference type="PRINTS" id="PR00982">
    <property type="entry name" value="TRNASYNTHLYS"/>
</dbReference>
<comment type="similarity">
    <text evidence="7">Belongs to the class-II aminoacyl-tRNA synthetase family.</text>
</comment>
<dbReference type="NCBIfam" id="NF001756">
    <property type="entry name" value="PRK00484.1"/>
    <property type="match status" value="1"/>
</dbReference>
<protein>
    <recommendedName>
        <fullName evidence="7">Lysine--tRNA ligase</fullName>
        <ecNumber evidence="7">6.1.1.6</ecNumber>
    </recommendedName>
    <alternativeName>
        <fullName evidence="7">Lysyl-tRNA synthetase</fullName>
        <shortName evidence="7">LysRS</shortName>
    </alternativeName>
</protein>
<dbReference type="SUPFAM" id="SSF55681">
    <property type="entry name" value="Class II aaRS and biotin synthetases"/>
    <property type="match status" value="1"/>
</dbReference>
<dbReference type="NCBIfam" id="NF002821">
    <property type="entry name" value="PRK02983.1"/>
    <property type="match status" value="1"/>
</dbReference>
<evidence type="ECO:0000256" key="4">
    <source>
        <dbReference type="ARBA" id="ARBA00022840"/>
    </source>
</evidence>
<dbReference type="InterPro" id="IPR012340">
    <property type="entry name" value="NA-bd_OB-fold"/>
</dbReference>
<accession>A0ABW3DR74</accession>
<evidence type="ECO:0000256" key="7">
    <source>
        <dbReference type="HAMAP-Rule" id="MF_00252"/>
    </source>
</evidence>
<feature type="binding site" evidence="7">
    <location>
        <position position="403"/>
    </location>
    <ligand>
        <name>Mg(2+)</name>
        <dbReference type="ChEBI" id="CHEBI:18420"/>
        <label>2</label>
    </ligand>
</feature>
<evidence type="ECO:0000256" key="8">
    <source>
        <dbReference type="RuleBase" id="RU000336"/>
    </source>
</evidence>
<dbReference type="PANTHER" id="PTHR42918:SF15">
    <property type="entry name" value="LYSINE--TRNA LIGASE, CHLOROPLASTIC_MITOCHONDRIAL"/>
    <property type="match status" value="1"/>
</dbReference>
<evidence type="ECO:0000256" key="3">
    <source>
        <dbReference type="ARBA" id="ARBA00022741"/>
    </source>
</evidence>
<feature type="binding site" evidence="7">
    <location>
        <position position="396"/>
    </location>
    <ligand>
        <name>Mg(2+)</name>
        <dbReference type="ChEBI" id="CHEBI:18420"/>
        <label>1</label>
    </ligand>
</feature>
<dbReference type="GO" id="GO:0004824">
    <property type="term" value="F:lysine-tRNA ligase activity"/>
    <property type="evidence" value="ECO:0007669"/>
    <property type="project" value="UniProtKB-EC"/>
</dbReference>
<dbReference type="InterPro" id="IPR004365">
    <property type="entry name" value="NA-bd_OB_tRNA"/>
</dbReference>
<dbReference type="CDD" id="cd04322">
    <property type="entry name" value="LysRS_N"/>
    <property type="match status" value="1"/>
</dbReference>
<dbReference type="Gene3D" id="2.40.50.140">
    <property type="entry name" value="Nucleic acid-binding proteins"/>
    <property type="match status" value="1"/>
</dbReference>
<comment type="caution">
    <text evidence="10">The sequence shown here is derived from an EMBL/GenBank/DDBJ whole genome shotgun (WGS) entry which is preliminary data.</text>
</comment>
<dbReference type="InterPro" id="IPR045864">
    <property type="entry name" value="aa-tRNA-synth_II/BPL/LPL"/>
</dbReference>
<dbReference type="InterPro" id="IPR002313">
    <property type="entry name" value="Lys-tRNA-ligase_II"/>
</dbReference>
<dbReference type="Pfam" id="PF01336">
    <property type="entry name" value="tRNA_anti-codon"/>
    <property type="match status" value="1"/>
</dbReference>
<name>A0ABW3DR74_9ACTN</name>
<dbReference type="PROSITE" id="PS50862">
    <property type="entry name" value="AA_TRNA_LIGASE_II"/>
    <property type="match status" value="1"/>
</dbReference>
<evidence type="ECO:0000256" key="6">
    <source>
        <dbReference type="ARBA" id="ARBA00048573"/>
    </source>
</evidence>
<dbReference type="InterPro" id="IPR006195">
    <property type="entry name" value="aa-tRNA-synth_II"/>
</dbReference>
<keyword evidence="10" id="KW-0808">Transferase</keyword>
<dbReference type="InterPro" id="IPR044136">
    <property type="entry name" value="Lys-tRNA-ligase_II_N"/>
</dbReference>
<gene>
    <name evidence="10" type="primary">lysX</name>
    <name evidence="7" type="synonym">lysS</name>
    <name evidence="10" type="ORF">ACFQ08_13195</name>
</gene>
<keyword evidence="2 7" id="KW-0479">Metal-binding</keyword>
<comment type="cofactor">
    <cofactor evidence="7 8">
        <name>Mg(2+)</name>
        <dbReference type="ChEBI" id="CHEBI:18420"/>
    </cofactor>
    <text evidence="7 8">Binds 3 Mg(2+) ions per subunit.</text>
</comment>
<dbReference type="EMBL" id="JBHTHX010000374">
    <property type="protein sequence ID" value="MFD0885507.1"/>
    <property type="molecule type" value="Genomic_DNA"/>
</dbReference>
<keyword evidence="11" id="KW-1185">Reference proteome</keyword>
<dbReference type="PANTHER" id="PTHR42918">
    <property type="entry name" value="LYSYL-TRNA SYNTHETASE"/>
    <property type="match status" value="1"/>
</dbReference>
<evidence type="ECO:0000256" key="5">
    <source>
        <dbReference type="ARBA" id="ARBA00023146"/>
    </source>
</evidence>